<evidence type="ECO:0000256" key="6">
    <source>
        <dbReference type="ARBA" id="ARBA00035023"/>
    </source>
</evidence>
<evidence type="ECO:0000256" key="5">
    <source>
        <dbReference type="ARBA" id="ARBA00035013"/>
    </source>
</evidence>
<dbReference type="PANTHER" id="PTHR31136">
    <property type="entry name" value="DUF1338 DOMAIN-CONTAINING PROTEIN"/>
    <property type="match status" value="1"/>
</dbReference>
<evidence type="ECO:0000313" key="9">
    <source>
        <dbReference type="Proteomes" id="UP001310248"/>
    </source>
</evidence>
<evidence type="ECO:0000256" key="7">
    <source>
        <dbReference type="ARBA" id="ARBA00035045"/>
    </source>
</evidence>
<name>A0ABU7GAR0_9ALTE</name>
<dbReference type="EC" id="1.13.11.93" evidence="6"/>
<dbReference type="SMART" id="SM01150">
    <property type="entry name" value="DUF1338"/>
    <property type="match status" value="1"/>
</dbReference>
<evidence type="ECO:0000256" key="3">
    <source>
        <dbReference type="ARBA" id="ARBA00023002"/>
    </source>
</evidence>
<keyword evidence="2" id="KW-0223">Dioxygenase</keyword>
<evidence type="ECO:0000256" key="4">
    <source>
        <dbReference type="ARBA" id="ARBA00023004"/>
    </source>
</evidence>
<reference evidence="9" key="1">
    <citation type="submission" date="2023-07" db="EMBL/GenBank/DDBJ databases">
        <title>Draft genome sequence of Agarivorans aestuarii strain ZMCS4, a CAZymes producing bacteria isolated from the marine brown algae Clodostephus spongiosus.</title>
        <authorList>
            <person name="Lorente B."/>
            <person name="Cabral C."/>
            <person name="Frias J."/>
            <person name="Faria J."/>
            <person name="Toubarro D."/>
        </authorList>
    </citation>
    <scope>NUCLEOTIDE SEQUENCE [LARGE SCALE GENOMIC DNA]</scope>
    <source>
        <strain evidence="9">ZMCS4</strain>
    </source>
</reference>
<comment type="caution">
    <text evidence="8">The sequence shown here is derived from an EMBL/GenBank/DDBJ whole genome shotgun (WGS) entry which is preliminary data.</text>
</comment>
<keyword evidence="4" id="KW-0408">Iron</keyword>
<dbReference type="PANTHER" id="PTHR31136:SF5">
    <property type="entry name" value="2-OXOADIPATE DIOXYGENASE_DECARBOXYLASE, CHLOROPLASTIC"/>
    <property type="match status" value="1"/>
</dbReference>
<dbReference type="Pfam" id="PF07063">
    <property type="entry name" value="HGLS"/>
    <property type="match status" value="1"/>
</dbReference>
<evidence type="ECO:0000256" key="1">
    <source>
        <dbReference type="ARBA" id="ARBA00001954"/>
    </source>
</evidence>
<comment type="similarity">
    <text evidence="5">Belongs to the 2-oxoadipate dioxygenase/decarboxylase family.</text>
</comment>
<evidence type="ECO:0000313" key="8">
    <source>
        <dbReference type="EMBL" id="MEE1676335.1"/>
    </source>
</evidence>
<keyword evidence="9" id="KW-1185">Reference proteome</keyword>
<organism evidence="8 9">
    <name type="scientific">Agarivorans aestuarii</name>
    <dbReference type="NCBI Taxonomy" id="1563703"/>
    <lineage>
        <taxon>Bacteria</taxon>
        <taxon>Pseudomonadati</taxon>
        <taxon>Pseudomonadota</taxon>
        <taxon>Gammaproteobacteria</taxon>
        <taxon>Alteromonadales</taxon>
        <taxon>Alteromonadaceae</taxon>
        <taxon>Agarivorans</taxon>
    </lineage>
</organism>
<dbReference type="Gene3D" id="3.10.180.50">
    <property type="match status" value="1"/>
</dbReference>
<dbReference type="InterPro" id="IPR009770">
    <property type="entry name" value="HGLS"/>
</dbReference>
<dbReference type="EMBL" id="JAYDYW010000021">
    <property type="protein sequence ID" value="MEE1676335.1"/>
    <property type="molecule type" value="Genomic_DNA"/>
</dbReference>
<dbReference type="CDD" id="cd16350">
    <property type="entry name" value="VOC_like"/>
    <property type="match status" value="1"/>
</dbReference>
<evidence type="ECO:0000256" key="2">
    <source>
        <dbReference type="ARBA" id="ARBA00022964"/>
    </source>
</evidence>
<accession>A0ABU7GAR0</accession>
<dbReference type="Proteomes" id="UP001310248">
    <property type="component" value="Unassembled WGS sequence"/>
</dbReference>
<gene>
    <name evidence="8" type="ORF">SNR37_001945</name>
</gene>
<proteinExistence type="inferred from homology"/>
<dbReference type="RefSeq" id="WP_329777002.1">
    <property type="nucleotide sequence ID" value="NZ_JAYDYW010000021.1"/>
</dbReference>
<sequence length="264" mass="29113">MTLDLFFDRLWQQYLAVTPSAQSIHSLLGGGAPIVNDHIAVRSFKFPNSGVEAFAKHLLAMGYEKGGSYHFANKHLDAAHYEHSDPTVPKVFISELQVASLSPQAQDIVQRLTGQVSDELYQRPEVFFSGRPWQLSYSDYQALLAESEYAAWLAAYGYRANHFTVSVNQLAGYDSLQAVNQKLIAAGFTLNSVGGEIKGSPEVLLEQSATMADQTEVVFSDSKHSIPSCFYEFALRYAKPDGELYSGFVEASADKIFSSTDNLS</sequence>
<protein>
    <recommendedName>
        <fullName evidence="6">2-oxoadipate dioxygenase/decarboxylase</fullName>
        <ecNumber evidence="6">1.13.11.93</ecNumber>
    </recommendedName>
    <alternativeName>
        <fullName evidence="7">2-hydroxyglutarate synthase</fullName>
    </alternativeName>
</protein>
<comment type="cofactor">
    <cofactor evidence="1">
        <name>Fe(2+)</name>
        <dbReference type="ChEBI" id="CHEBI:29033"/>
    </cofactor>
</comment>
<keyword evidence="3" id="KW-0560">Oxidoreductase</keyword>